<keyword evidence="9" id="KW-0030">Aminoacyl-tRNA synthetase</keyword>
<dbReference type="InterPro" id="IPR050058">
    <property type="entry name" value="Ala-tRNA_ligase"/>
</dbReference>
<dbReference type="InterPro" id="IPR018164">
    <property type="entry name" value="Ala-tRNA-synth_IIc_N"/>
</dbReference>
<evidence type="ECO:0000313" key="12">
    <source>
        <dbReference type="Proteomes" id="UP000177268"/>
    </source>
</evidence>
<evidence type="ECO:0000256" key="9">
    <source>
        <dbReference type="ARBA" id="ARBA00023146"/>
    </source>
</evidence>
<keyword evidence="5" id="KW-0547">Nucleotide-binding</keyword>
<evidence type="ECO:0000256" key="1">
    <source>
        <dbReference type="ARBA" id="ARBA00008226"/>
    </source>
</evidence>
<evidence type="ECO:0000256" key="7">
    <source>
        <dbReference type="ARBA" id="ARBA00022884"/>
    </source>
</evidence>
<dbReference type="SUPFAM" id="SSF55681">
    <property type="entry name" value="Class II aaRS and biotin synthetases"/>
    <property type="match status" value="1"/>
</dbReference>
<comment type="similarity">
    <text evidence="1">Belongs to the class-II aminoacyl-tRNA synthetase family.</text>
</comment>
<evidence type="ECO:0000256" key="2">
    <source>
        <dbReference type="ARBA" id="ARBA00013168"/>
    </source>
</evidence>
<organism evidence="11 12">
    <name type="scientific">Candidatus Gottesmanbacteria bacterium RBG_13_45_10</name>
    <dbReference type="NCBI Taxonomy" id="1798370"/>
    <lineage>
        <taxon>Bacteria</taxon>
        <taxon>Candidatus Gottesmaniibacteriota</taxon>
    </lineage>
</organism>
<dbReference type="GO" id="GO:0002161">
    <property type="term" value="F:aminoacyl-tRNA deacylase activity"/>
    <property type="evidence" value="ECO:0007669"/>
    <property type="project" value="TreeGrafter"/>
</dbReference>
<keyword evidence="4" id="KW-0436">Ligase</keyword>
<dbReference type="InterPro" id="IPR002318">
    <property type="entry name" value="Ala-tRNA-lgiase_IIc"/>
</dbReference>
<dbReference type="Gene3D" id="3.30.930.10">
    <property type="entry name" value="Bira Bifunctional Protein, Domain 2"/>
    <property type="match status" value="1"/>
</dbReference>
<dbReference type="GO" id="GO:0005829">
    <property type="term" value="C:cytosol"/>
    <property type="evidence" value="ECO:0007669"/>
    <property type="project" value="TreeGrafter"/>
</dbReference>
<dbReference type="Pfam" id="PF07973">
    <property type="entry name" value="tRNA_SAD"/>
    <property type="match status" value="1"/>
</dbReference>
<dbReference type="InterPro" id="IPR045864">
    <property type="entry name" value="aa-tRNA-synth_II/BPL/LPL"/>
</dbReference>
<evidence type="ECO:0000256" key="4">
    <source>
        <dbReference type="ARBA" id="ARBA00022598"/>
    </source>
</evidence>
<dbReference type="SMART" id="SM00863">
    <property type="entry name" value="tRNA_SAD"/>
    <property type="match status" value="1"/>
</dbReference>
<protein>
    <recommendedName>
        <fullName evidence="2">alanine--tRNA ligase</fullName>
        <ecNumber evidence="2">6.1.1.7</ecNumber>
    </recommendedName>
</protein>
<dbReference type="Pfam" id="PF01411">
    <property type="entry name" value="tRNA-synt_2c"/>
    <property type="match status" value="1"/>
</dbReference>
<dbReference type="FunFam" id="3.30.980.10:FF:000004">
    <property type="entry name" value="Alanine--tRNA ligase, cytoplasmic"/>
    <property type="match status" value="1"/>
</dbReference>
<keyword evidence="8" id="KW-0648">Protein biosynthesis</keyword>
<dbReference type="PANTHER" id="PTHR11777">
    <property type="entry name" value="ALANYL-TRNA SYNTHETASE"/>
    <property type="match status" value="1"/>
</dbReference>
<evidence type="ECO:0000256" key="3">
    <source>
        <dbReference type="ARBA" id="ARBA00022555"/>
    </source>
</evidence>
<dbReference type="Proteomes" id="UP000177268">
    <property type="component" value="Unassembled WGS sequence"/>
</dbReference>
<feature type="domain" description="Alanyl-transfer RNA synthetases family profile" evidence="10">
    <location>
        <begin position="1"/>
        <end position="623"/>
    </location>
</feature>
<evidence type="ECO:0000256" key="6">
    <source>
        <dbReference type="ARBA" id="ARBA00022840"/>
    </source>
</evidence>
<proteinExistence type="inferred from homology"/>
<dbReference type="AlphaFoldDB" id="A0A1F5ZGZ8"/>
<dbReference type="NCBIfam" id="NF002436">
    <property type="entry name" value="PRK01584.1"/>
    <property type="match status" value="1"/>
</dbReference>
<name>A0A1F5ZGZ8_9BACT</name>
<dbReference type="PRINTS" id="PR00980">
    <property type="entry name" value="TRNASYNTHALA"/>
</dbReference>
<dbReference type="EMBL" id="MFIZ01000021">
    <property type="protein sequence ID" value="OGG11661.1"/>
    <property type="molecule type" value="Genomic_DNA"/>
</dbReference>
<evidence type="ECO:0000259" key="10">
    <source>
        <dbReference type="PROSITE" id="PS50860"/>
    </source>
</evidence>
<dbReference type="GO" id="GO:0004813">
    <property type="term" value="F:alanine-tRNA ligase activity"/>
    <property type="evidence" value="ECO:0007669"/>
    <property type="project" value="UniProtKB-EC"/>
</dbReference>
<dbReference type="Gene3D" id="3.30.980.10">
    <property type="entry name" value="Threonyl-trna Synthetase, Chain A, domain 2"/>
    <property type="match status" value="1"/>
</dbReference>
<dbReference type="InterPro" id="IPR018163">
    <property type="entry name" value="Thr/Ala-tRNA-synth_IIc_edit"/>
</dbReference>
<dbReference type="STRING" id="1798370.A2Z00_01625"/>
<dbReference type="InterPro" id="IPR012947">
    <property type="entry name" value="tRNA_SAD"/>
</dbReference>
<dbReference type="InterPro" id="IPR018165">
    <property type="entry name" value="Ala-tRNA-synth_IIc_core"/>
</dbReference>
<evidence type="ECO:0000256" key="5">
    <source>
        <dbReference type="ARBA" id="ARBA00022741"/>
    </source>
</evidence>
<dbReference type="InterPro" id="IPR018162">
    <property type="entry name" value="Ala-tRNA-ligase_IIc_anticod-bd"/>
</dbReference>
<dbReference type="SUPFAM" id="SSF101353">
    <property type="entry name" value="Putative anticodon-binding domain of alanyl-tRNA synthetase (AlaRS)"/>
    <property type="match status" value="1"/>
</dbReference>
<keyword evidence="3" id="KW-0820">tRNA-binding</keyword>
<dbReference type="GO" id="GO:0000049">
    <property type="term" value="F:tRNA binding"/>
    <property type="evidence" value="ECO:0007669"/>
    <property type="project" value="UniProtKB-KW"/>
</dbReference>
<dbReference type="Gene3D" id="3.30.54.20">
    <property type="match status" value="1"/>
</dbReference>
<sequence>MKSSQVRQRYIDFFKKRGHVQIPSAPLVPQNDPTTLFNSSGMQPLITYILGEPHPLGKRLVDSQKAIRLQDIDEVGDNRHTTFFEMLGNWSLGDYFKKEQLPWIFEFLTKELGLDPKRLYVSVFKGEGSVPKDTESINIWKEIFAGVGIDAKENERIFTYPASKNWWSRSGEPKDMPPGEPGGPDSEVFYDFGPSTSSGQARHTSRFGPHCHPNCDCGRFMEIANSVFMQYQKPAFAKATAGEAKSGQLVELKQKVVDFGGGLERMVAVTENNPDIFTTDMFSSIIRIIELNSGKTYGEHVEQTKAMRIIADHMRASAMLIADNVFPSNKMQGYILRRLIRRSLLYGRRLGLSKDLSYIGRLIEPVALTYEKAYPDVVEKAKEIQLILQEEALRFAKTLDRGLAEIEKVKKLDGKIAFNLYETYGFPWEMTVEIAAEKDQAVDRGQFETEFKKHQALSRTAAAGMFKGGLADHGVETTKLHTAHHLLLASLQKVVDPTIKQRGSNITAERLRMDFNFSRKITPEEIKMVEDLVNEAIKKDMPVTREEMPREEAEKIGAEMEFGTKYPDRVSVYFVGNKPEYFSKEFCGGPHVTHTGALGNFKILKEESSGSGIRRIYATVQKT</sequence>
<dbReference type="EC" id="6.1.1.7" evidence="2"/>
<keyword evidence="7" id="KW-0694">RNA-binding</keyword>
<comment type="caution">
    <text evidence="11">The sequence shown here is derived from an EMBL/GenBank/DDBJ whole genome shotgun (WGS) entry which is preliminary data.</text>
</comment>
<keyword evidence="6" id="KW-0067">ATP-binding</keyword>
<dbReference type="SUPFAM" id="SSF55186">
    <property type="entry name" value="ThrRS/AlaRS common domain"/>
    <property type="match status" value="1"/>
</dbReference>
<reference evidence="11 12" key="1">
    <citation type="journal article" date="2016" name="Nat. Commun.">
        <title>Thousands of microbial genomes shed light on interconnected biogeochemical processes in an aquifer system.</title>
        <authorList>
            <person name="Anantharaman K."/>
            <person name="Brown C.T."/>
            <person name="Hug L.A."/>
            <person name="Sharon I."/>
            <person name="Castelle C.J."/>
            <person name="Probst A.J."/>
            <person name="Thomas B.C."/>
            <person name="Singh A."/>
            <person name="Wilkins M.J."/>
            <person name="Karaoz U."/>
            <person name="Brodie E.L."/>
            <person name="Williams K.H."/>
            <person name="Hubbard S.S."/>
            <person name="Banfield J.F."/>
        </authorList>
    </citation>
    <scope>NUCLEOTIDE SEQUENCE [LARGE SCALE GENOMIC DNA]</scope>
</reference>
<dbReference type="GO" id="GO:0006419">
    <property type="term" value="P:alanyl-tRNA aminoacylation"/>
    <property type="evidence" value="ECO:0007669"/>
    <property type="project" value="InterPro"/>
</dbReference>
<gene>
    <name evidence="11" type="ORF">A2Z00_01625</name>
</gene>
<dbReference type="PROSITE" id="PS50860">
    <property type="entry name" value="AA_TRNA_LIGASE_II_ALA"/>
    <property type="match status" value="1"/>
</dbReference>
<dbReference type="PANTHER" id="PTHR11777:SF9">
    <property type="entry name" value="ALANINE--TRNA LIGASE, CYTOPLASMIC"/>
    <property type="match status" value="1"/>
</dbReference>
<evidence type="ECO:0000313" key="11">
    <source>
        <dbReference type="EMBL" id="OGG11661.1"/>
    </source>
</evidence>
<dbReference type="GO" id="GO:0005524">
    <property type="term" value="F:ATP binding"/>
    <property type="evidence" value="ECO:0007669"/>
    <property type="project" value="UniProtKB-KW"/>
</dbReference>
<accession>A0A1F5ZGZ8</accession>
<evidence type="ECO:0000256" key="8">
    <source>
        <dbReference type="ARBA" id="ARBA00022917"/>
    </source>
</evidence>
<dbReference type="CDD" id="cd00673">
    <property type="entry name" value="AlaRS_core"/>
    <property type="match status" value="1"/>
</dbReference>